<evidence type="ECO:0000256" key="1">
    <source>
        <dbReference type="SAM" id="MobiDB-lite"/>
    </source>
</evidence>
<dbReference type="GO" id="GO:0016787">
    <property type="term" value="F:hydrolase activity"/>
    <property type="evidence" value="ECO:0007669"/>
    <property type="project" value="InterPro"/>
</dbReference>
<protein>
    <submittedName>
        <fullName evidence="3">Metallophosphoesterase</fullName>
    </submittedName>
</protein>
<reference evidence="3 4" key="1">
    <citation type="journal article" date="2016" name="Genome Biol. Evol.">
        <title>Divergent and convergent evolution of fungal pathogenicity.</title>
        <authorList>
            <person name="Shang Y."/>
            <person name="Xiao G."/>
            <person name="Zheng P."/>
            <person name="Cen K."/>
            <person name="Zhan S."/>
            <person name="Wang C."/>
        </authorList>
    </citation>
    <scope>NUCLEOTIDE SEQUENCE [LARGE SCALE GENOMIC DNA]</scope>
    <source>
        <strain evidence="3 4">RCEF 1005</strain>
    </source>
</reference>
<dbReference type="Proteomes" id="UP000076881">
    <property type="component" value="Unassembled WGS sequence"/>
</dbReference>
<dbReference type="SUPFAM" id="SSF56300">
    <property type="entry name" value="Metallo-dependent phosphatases"/>
    <property type="match status" value="1"/>
</dbReference>
<feature type="compositionally biased region" description="Polar residues" evidence="1">
    <location>
        <begin position="356"/>
        <end position="380"/>
    </location>
</feature>
<dbReference type="Pfam" id="PF00149">
    <property type="entry name" value="Metallophos"/>
    <property type="match status" value="1"/>
</dbReference>
<dbReference type="Gene3D" id="3.60.21.10">
    <property type="match status" value="1"/>
</dbReference>
<dbReference type="AlphaFoldDB" id="A0A168GJQ7"/>
<dbReference type="PANTHER" id="PTHR12905:SF0">
    <property type="entry name" value="CALCINEURIN-LIKE PHOSPHOESTERASE DOMAIN-CONTAINING PROTEIN"/>
    <property type="match status" value="1"/>
</dbReference>
<dbReference type="CDD" id="cd07379">
    <property type="entry name" value="MPP_239FB"/>
    <property type="match status" value="1"/>
</dbReference>
<evidence type="ECO:0000313" key="3">
    <source>
        <dbReference type="EMBL" id="OAA76571.1"/>
    </source>
</evidence>
<dbReference type="PANTHER" id="PTHR12905">
    <property type="entry name" value="METALLOPHOSPHOESTERASE"/>
    <property type="match status" value="1"/>
</dbReference>
<keyword evidence="4" id="KW-1185">Reference proteome</keyword>
<sequence>MELTAEKASVKSSIFMLSDTHGMTLDGRIPDGPIADVCVHAGDLTEESKLEEFHSAITLLRSIDAPLKLVIAGNHDFTLDTPSFEKKIQEIKPPLDPELVKNFYGDYEEAKQLLLNAKEDHGIHLLSEGTHDFVLQNGGKLRVYASPYTPSLGDWGFQYSPNEGHNFAIEVGTNIVITHGPPRGILDRTNTRERAGCPGLFAAVAKAKPQIHCFGHIHEGWGAKLVAWRRKLSEKPSFLTDIENSASLLVEQLGTLHETKFDSPEDADAKKEKLDKYTLQKFCTASVLPEDEGDLSKTLFVNASIKSDSPDTDLQLPWLVDVMLPRESDTANSAAPSHKDIAAASYSNHSPKDNSKTGLNEGHQNQRLGMDSVSSNNDVSAKSDRRKLPVEGRWYTKKTAGKKRSLEMDQAEDSQSKTRRKLPGDRR</sequence>
<name>A0A168GJQ7_CORDF</name>
<proteinExistence type="predicted"/>
<dbReference type="InterPro" id="IPR051693">
    <property type="entry name" value="UPF0046_metallophosphoest"/>
</dbReference>
<evidence type="ECO:0000313" key="4">
    <source>
        <dbReference type="Proteomes" id="UP000076881"/>
    </source>
</evidence>
<accession>A0A168GJQ7</accession>
<dbReference type="InterPro" id="IPR029052">
    <property type="entry name" value="Metallo-depent_PP-like"/>
</dbReference>
<feature type="domain" description="Calcineurin-like phosphoesterase" evidence="2">
    <location>
        <begin position="33"/>
        <end position="219"/>
    </location>
</feature>
<evidence type="ECO:0000259" key="2">
    <source>
        <dbReference type="Pfam" id="PF00149"/>
    </source>
</evidence>
<feature type="compositionally biased region" description="Basic and acidic residues" evidence="1">
    <location>
        <begin position="381"/>
        <end position="390"/>
    </location>
</feature>
<comment type="caution">
    <text evidence="3">The sequence shown here is derived from an EMBL/GenBank/DDBJ whole genome shotgun (WGS) entry which is preliminary data.</text>
</comment>
<dbReference type="InterPro" id="IPR004843">
    <property type="entry name" value="Calcineurin-like_PHP"/>
</dbReference>
<dbReference type="OrthoDB" id="630188at2759"/>
<gene>
    <name evidence="3" type="ORF">LEL_06255</name>
</gene>
<dbReference type="EMBL" id="AZHF01000004">
    <property type="protein sequence ID" value="OAA76571.1"/>
    <property type="molecule type" value="Genomic_DNA"/>
</dbReference>
<organism evidence="3 4">
    <name type="scientific">Akanthomyces lecanii RCEF 1005</name>
    <dbReference type="NCBI Taxonomy" id="1081108"/>
    <lineage>
        <taxon>Eukaryota</taxon>
        <taxon>Fungi</taxon>
        <taxon>Dikarya</taxon>
        <taxon>Ascomycota</taxon>
        <taxon>Pezizomycotina</taxon>
        <taxon>Sordariomycetes</taxon>
        <taxon>Hypocreomycetidae</taxon>
        <taxon>Hypocreales</taxon>
        <taxon>Cordycipitaceae</taxon>
        <taxon>Akanthomyces</taxon>
        <taxon>Cordyceps confragosa</taxon>
    </lineage>
</organism>
<feature type="region of interest" description="Disordered" evidence="1">
    <location>
        <begin position="345"/>
        <end position="427"/>
    </location>
</feature>